<keyword evidence="4" id="KW-0547">Nucleotide-binding</keyword>
<dbReference type="InterPro" id="IPR011990">
    <property type="entry name" value="TPR-like_helical_dom_sf"/>
</dbReference>
<evidence type="ECO:0000259" key="7">
    <source>
        <dbReference type="Pfam" id="PF01171"/>
    </source>
</evidence>
<dbReference type="GO" id="GO:0005524">
    <property type="term" value="F:ATP binding"/>
    <property type="evidence" value="ECO:0007669"/>
    <property type="project" value="UniProtKB-KW"/>
</dbReference>
<dbReference type="Pfam" id="PF06041">
    <property type="entry name" value="DUF924"/>
    <property type="match status" value="1"/>
</dbReference>
<gene>
    <name evidence="8" type="ORF">P43SY_008820</name>
</gene>
<dbReference type="NCBIfam" id="TIGR02432">
    <property type="entry name" value="lysidine_TilS_N"/>
    <property type="match status" value="1"/>
</dbReference>
<keyword evidence="9" id="KW-1185">Reference proteome</keyword>
<keyword evidence="5" id="KW-0067">ATP-binding</keyword>
<dbReference type="InterPro" id="IPR012795">
    <property type="entry name" value="tRNA_Ile_lys_synt_N"/>
</dbReference>
<reference evidence="8" key="1">
    <citation type="submission" date="2021-12" db="EMBL/GenBank/DDBJ databases">
        <title>Prjna785345.</title>
        <authorList>
            <person name="Rujirawat T."/>
            <person name="Krajaejun T."/>
        </authorList>
    </citation>
    <scope>NUCLEOTIDE SEQUENCE</scope>
    <source>
        <strain evidence="8">Pi057C3</strain>
    </source>
</reference>
<dbReference type="SUPFAM" id="SSF52402">
    <property type="entry name" value="Adenine nucleotide alpha hydrolases-like"/>
    <property type="match status" value="1"/>
</dbReference>
<evidence type="ECO:0000256" key="4">
    <source>
        <dbReference type="ARBA" id="ARBA00022741"/>
    </source>
</evidence>
<dbReference type="Gene3D" id="1.20.58.320">
    <property type="entry name" value="TPR-like"/>
    <property type="match status" value="1"/>
</dbReference>
<evidence type="ECO:0000256" key="5">
    <source>
        <dbReference type="ARBA" id="ARBA00022840"/>
    </source>
</evidence>
<dbReference type="InterPro" id="IPR010323">
    <property type="entry name" value="DUF924"/>
</dbReference>
<keyword evidence="2" id="KW-0436">Ligase</keyword>
<dbReference type="EC" id="6.3.4.19" evidence="1"/>
<keyword evidence="3" id="KW-0819">tRNA processing</keyword>
<evidence type="ECO:0000256" key="2">
    <source>
        <dbReference type="ARBA" id="ARBA00022598"/>
    </source>
</evidence>
<dbReference type="AlphaFoldDB" id="A0AAD5Q808"/>
<evidence type="ECO:0000256" key="1">
    <source>
        <dbReference type="ARBA" id="ARBA00013267"/>
    </source>
</evidence>
<proteinExistence type="inferred from homology"/>
<feature type="domain" description="tRNA(Ile)-lysidine/2-thiocytidine synthase N-terminal" evidence="7">
    <location>
        <begin position="222"/>
        <end position="392"/>
    </location>
</feature>
<dbReference type="GO" id="GO:0032267">
    <property type="term" value="F:tRNA(Ile)-lysidine synthase activity"/>
    <property type="evidence" value="ECO:0007669"/>
    <property type="project" value="UniProtKB-EC"/>
</dbReference>
<organism evidence="8 9">
    <name type="scientific">Pythium insidiosum</name>
    <name type="common">Pythiosis disease agent</name>
    <dbReference type="NCBI Taxonomy" id="114742"/>
    <lineage>
        <taxon>Eukaryota</taxon>
        <taxon>Sar</taxon>
        <taxon>Stramenopiles</taxon>
        <taxon>Oomycota</taxon>
        <taxon>Peronosporomycetes</taxon>
        <taxon>Pythiales</taxon>
        <taxon>Pythiaceae</taxon>
        <taxon>Pythium</taxon>
    </lineage>
</organism>
<dbReference type="InterPro" id="IPR014729">
    <property type="entry name" value="Rossmann-like_a/b/a_fold"/>
</dbReference>
<name>A0AAD5Q808_PYTIN</name>
<evidence type="ECO:0000256" key="6">
    <source>
        <dbReference type="ARBA" id="ARBA00048539"/>
    </source>
</evidence>
<evidence type="ECO:0000256" key="3">
    <source>
        <dbReference type="ARBA" id="ARBA00022694"/>
    </source>
</evidence>
<comment type="catalytic activity">
    <reaction evidence="6">
        <text>cytidine(34) in tRNA(Ile2) + L-lysine + ATP = lysidine(34) in tRNA(Ile2) + AMP + diphosphate + H(+)</text>
        <dbReference type="Rhea" id="RHEA:43744"/>
        <dbReference type="Rhea" id="RHEA-COMP:10625"/>
        <dbReference type="Rhea" id="RHEA-COMP:10670"/>
        <dbReference type="ChEBI" id="CHEBI:15378"/>
        <dbReference type="ChEBI" id="CHEBI:30616"/>
        <dbReference type="ChEBI" id="CHEBI:32551"/>
        <dbReference type="ChEBI" id="CHEBI:33019"/>
        <dbReference type="ChEBI" id="CHEBI:82748"/>
        <dbReference type="ChEBI" id="CHEBI:83665"/>
        <dbReference type="ChEBI" id="CHEBI:456215"/>
        <dbReference type="EC" id="6.3.4.19"/>
    </reaction>
</comment>
<dbReference type="HAMAP" id="MF_01161">
    <property type="entry name" value="tRNA_Ile_lys_synt"/>
    <property type="match status" value="1"/>
</dbReference>
<dbReference type="SUPFAM" id="SSF48452">
    <property type="entry name" value="TPR-like"/>
    <property type="match status" value="1"/>
</dbReference>
<dbReference type="PANTHER" id="PTHR43033:SF3">
    <property type="entry name" value="TRNA(ILE)-LYSIDINE SYNTHETASE"/>
    <property type="match status" value="1"/>
</dbReference>
<comment type="caution">
    <text evidence="8">The sequence shown here is derived from an EMBL/GenBank/DDBJ whole genome shotgun (WGS) entry which is preliminary data.</text>
</comment>
<dbReference type="GO" id="GO:0008033">
    <property type="term" value="P:tRNA processing"/>
    <property type="evidence" value="ECO:0007669"/>
    <property type="project" value="UniProtKB-KW"/>
</dbReference>
<dbReference type="Proteomes" id="UP001209570">
    <property type="component" value="Unassembled WGS sequence"/>
</dbReference>
<evidence type="ECO:0000313" key="9">
    <source>
        <dbReference type="Proteomes" id="UP001209570"/>
    </source>
</evidence>
<dbReference type="PANTHER" id="PTHR43033">
    <property type="entry name" value="TRNA(ILE)-LYSIDINE SYNTHASE-RELATED"/>
    <property type="match status" value="1"/>
</dbReference>
<protein>
    <recommendedName>
        <fullName evidence="1">tRNA(Ile)-lysidine synthetase</fullName>
        <ecNumber evidence="1">6.3.4.19</ecNumber>
    </recommendedName>
</protein>
<dbReference type="InterPro" id="IPR012094">
    <property type="entry name" value="tRNA_Ile_lys_synt"/>
</dbReference>
<evidence type="ECO:0000313" key="8">
    <source>
        <dbReference type="EMBL" id="KAJ0399623.1"/>
    </source>
</evidence>
<accession>A0AAD5Q808</accession>
<dbReference type="Pfam" id="PF01171">
    <property type="entry name" value="ATP_bind_3"/>
    <property type="match status" value="1"/>
</dbReference>
<dbReference type="Gene3D" id="3.40.50.620">
    <property type="entry name" value="HUPs"/>
    <property type="match status" value="1"/>
</dbReference>
<dbReference type="EMBL" id="JAKCXM010000176">
    <property type="protein sequence ID" value="KAJ0399623.1"/>
    <property type="molecule type" value="Genomic_DNA"/>
</dbReference>
<sequence length="662" mass="76156">MTSGAMEEATAVLSFWFDGDQKELFRSKWFPPDGSEKQREMDAEITSRFAGLLRRAERGGLDDWKATKASFVALIVVMDQFSRHVYRHENREQLRANDVVAVRLTEELKARSWHHELPVPWFVFAMMPIRHTPTADGLRGLLDTIDERQQLQDAHVELLAKFRKTTQGRLAHLRGEIRVESDDDILERPFIETDESDMPQNRLYRAMHEYLVGKRAAEYSHLAVSLSGGVDSMVIAYLLHKLRGQHNNFDIVAVHIDYGNREESGAECDYVRRWCERFGIIFHARRVDEVKRATTKRDDYERISRDIRYGTYATVMTQYGCPGMCFGHHRGDVQENVISNMMKGISLLNLNGMSESSIVNGVRIWRPLLAFDKDAIFEFAHRYGVPYFKDTTPKWSTRGKLRDHLIPLLREMYGDGFLNNLSNLGAESMQCCELVDRTVLSPILDTVGSSEVAVWLDCTRLIGQPFFVWKEVLCEVCHARMGNSMVREKPIRELMMKLARHRGHETGDQWITLKKGNRSFLTADKVLIIFRDRVFPLKTKYVERGAVVTLGASLSFGPWTVHTAIETDAEHPRVVQYRRGEVLTMSELVETGRLQYALPCGDDDAPELVVDWEDRLPTLRMKEKVMTDFMPLVTLRKKPSPSPCDRFVVVTISYHHHTAQSS</sequence>
<dbReference type="CDD" id="cd01992">
    <property type="entry name" value="TilS_N"/>
    <property type="match status" value="1"/>
</dbReference>
<dbReference type="InterPro" id="IPR011063">
    <property type="entry name" value="TilS/TtcA_N"/>
</dbReference>